<dbReference type="Proteomes" id="UP000001349">
    <property type="component" value="Chromosome"/>
</dbReference>
<dbReference type="KEGG" id="cce:Ccel_0182"/>
<dbReference type="EMBL" id="CP001348">
    <property type="protein sequence ID" value="ACL74570.1"/>
    <property type="molecule type" value="Genomic_DNA"/>
</dbReference>
<evidence type="ECO:0000313" key="2">
    <source>
        <dbReference type="EMBL" id="ACL74570.1"/>
    </source>
</evidence>
<name>B8I4L6_RUMCH</name>
<dbReference type="RefSeq" id="WP_012634635.1">
    <property type="nucleotide sequence ID" value="NC_011898.1"/>
</dbReference>
<sequence>MLNQVNKLIHKKYFVNSIIILLLLVSLYLVILNNNKSHLIEENYAKQQLIDKNFINYLSQTQSDFGADFFKIQQIDVRKKLYSQCLIDLSSAFSLAEYTTYDNTNSSIDVTLYSLLRAMQDDDTSVQIMKDSKKIFYMLKDILYAPSDSTKLKPLSDYLDMLNKKYKY</sequence>
<dbReference type="AlphaFoldDB" id="B8I4L6"/>
<evidence type="ECO:0000313" key="3">
    <source>
        <dbReference type="Proteomes" id="UP000001349"/>
    </source>
</evidence>
<keyword evidence="3" id="KW-1185">Reference proteome</keyword>
<accession>B8I4L6</accession>
<organism evidence="2 3">
    <name type="scientific">Ruminiclostridium cellulolyticum (strain ATCC 35319 / DSM 5812 / JCM 6584 / H10)</name>
    <name type="common">Clostridium cellulolyticum</name>
    <dbReference type="NCBI Taxonomy" id="394503"/>
    <lineage>
        <taxon>Bacteria</taxon>
        <taxon>Bacillati</taxon>
        <taxon>Bacillota</taxon>
        <taxon>Clostridia</taxon>
        <taxon>Eubacteriales</taxon>
        <taxon>Oscillospiraceae</taxon>
        <taxon>Ruminiclostridium</taxon>
    </lineage>
</organism>
<evidence type="ECO:0000256" key="1">
    <source>
        <dbReference type="SAM" id="Phobius"/>
    </source>
</evidence>
<keyword evidence="1" id="KW-0812">Transmembrane</keyword>
<protein>
    <submittedName>
        <fullName evidence="2">Uncharacterized protein</fullName>
    </submittedName>
</protein>
<gene>
    <name evidence="2" type="ordered locus">Ccel_0182</name>
</gene>
<keyword evidence="1" id="KW-0472">Membrane</keyword>
<proteinExistence type="predicted"/>
<dbReference type="HOGENOM" id="CLU_1583645_0_0_9"/>
<keyword evidence="1" id="KW-1133">Transmembrane helix</keyword>
<reference evidence="2 3" key="1">
    <citation type="submission" date="2009-01" db="EMBL/GenBank/DDBJ databases">
        <title>Complete sequence of Clostridium cellulolyticum H10.</title>
        <authorList>
            <consortium name="US DOE Joint Genome Institute"/>
            <person name="Lucas S."/>
            <person name="Copeland A."/>
            <person name="Lapidus A."/>
            <person name="Glavina del Rio T."/>
            <person name="Dalin E."/>
            <person name="Tice H."/>
            <person name="Bruce D."/>
            <person name="Goodwin L."/>
            <person name="Pitluck S."/>
            <person name="Chertkov O."/>
            <person name="Saunders E."/>
            <person name="Brettin T."/>
            <person name="Detter J.C."/>
            <person name="Han C."/>
            <person name="Larimer F."/>
            <person name="Land M."/>
            <person name="Hauser L."/>
            <person name="Kyrpides N."/>
            <person name="Ivanova N."/>
            <person name="Zhou J."/>
            <person name="Richardson P."/>
        </authorList>
    </citation>
    <scope>NUCLEOTIDE SEQUENCE [LARGE SCALE GENOMIC DNA]</scope>
    <source>
        <strain evidence="3">ATCC 35319 / DSM 5812 / JCM 6584 / H10</strain>
    </source>
</reference>
<feature type="transmembrane region" description="Helical" evidence="1">
    <location>
        <begin position="12"/>
        <end position="31"/>
    </location>
</feature>